<dbReference type="EMBL" id="WUTW01000003">
    <property type="protein sequence ID" value="MXQ65769.1"/>
    <property type="molecule type" value="Genomic_DNA"/>
</dbReference>
<keyword evidence="7" id="KW-1185">Reference proteome</keyword>
<dbReference type="PANTHER" id="PTHR42693">
    <property type="entry name" value="ARYLSULFATASE FAMILY MEMBER"/>
    <property type="match status" value="1"/>
</dbReference>
<dbReference type="InterPro" id="IPR024607">
    <property type="entry name" value="Sulfatase_CS"/>
</dbReference>
<dbReference type="InterPro" id="IPR000917">
    <property type="entry name" value="Sulfatase_N"/>
</dbReference>
<organism evidence="6 7">
    <name type="scientific">Actinomadura rayongensis</name>
    <dbReference type="NCBI Taxonomy" id="1429076"/>
    <lineage>
        <taxon>Bacteria</taxon>
        <taxon>Bacillati</taxon>
        <taxon>Actinomycetota</taxon>
        <taxon>Actinomycetes</taxon>
        <taxon>Streptosporangiales</taxon>
        <taxon>Thermomonosporaceae</taxon>
        <taxon>Actinomadura</taxon>
    </lineage>
</organism>
<dbReference type="Gene3D" id="3.40.720.10">
    <property type="entry name" value="Alkaline Phosphatase, subunit A"/>
    <property type="match status" value="1"/>
</dbReference>
<dbReference type="GO" id="GO:0046872">
    <property type="term" value="F:metal ion binding"/>
    <property type="evidence" value="ECO:0007669"/>
    <property type="project" value="UniProtKB-KW"/>
</dbReference>
<evidence type="ECO:0000256" key="3">
    <source>
        <dbReference type="ARBA" id="ARBA00022801"/>
    </source>
</evidence>
<protein>
    <submittedName>
        <fullName evidence="6">Sulfatase-like hydrolase/transferase</fullName>
    </submittedName>
</protein>
<evidence type="ECO:0000313" key="6">
    <source>
        <dbReference type="EMBL" id="MXQ65769.1"/>
    </source>
</evidence>
<dbReference type="InterPro" id="IPR011989">
    <property type="entry name" value="ARM-like"/>
</dbReference>
<keyword evidence="3 6" id="KW-0378">Hydrolase</keyword>
<dbReference type="Pfam" id="PF00884">
    <property type="entry name" value="Sulfatase"/>
    <property type="match status" value="1"/>
</dbReference>
<proteinExistence type="inferred from homology"/>
<keyword evidence="2" id="KW-0479">Metal-binding</keyword>
<sequence length="603" mass="66358">MTGASRPNILWLMSEDCSPHGAAYGDVLGRMPAIDRLAREGVLFEQAFCTAPVCAPSRFSLITGVHAASHGPAQHMRAVSPFPDALDTYAELLREAGYYCTNNAKTDYNTDLDKDAVWDESSATAHWRDRPDGAPFLAVFNPMDTHESALFHEPVTTVSPEQVRVPEFLPDLPEIRADLARYYTAIEKVDRVFTRLLRELEEDGLWEDTVVLYSSDHGGVGPRSKRFCYDEGLRVPLVVRVPARFAHLSPWRPGERVTTAVSHIDLAPTLLSLADVRVPASMQGRPLLGRAAEPPAGLAFGGRDRMGERYDFVRTVRDERYRYLRNYAPHRPYGQHVAYMWMARGYQAWEAAHLAGTLDEPTDRFFRPKPAEELYDLAEDPDETHNLADDPRHAERLATLRDLLDAHLLRVNDNGFIPEGSPLQGYGPSREPGAYPLREVMALAATAITRDPANLATFVTALTDAHEVIRYWAAQGLLMLGADAAPAATALETALDDPSAHVRIAAAEAYGLAVDGPRGVVVLAQALSPEHPPPIRLQALNALVYLGTDAALAEDGLTAAADADHPGVRSAARYLLLRLRGDYTPDTVVFDNDHFDAQHTGLV</sequence>
<comment type="caution">
    <text evidence="6">The sequence shown here is derived from an EMBL/GenBank/DDBJ whole genome shotgun (WGS) entry which is preliminary data.</text>
</comment>
<dbReference type="PROSITE" id="PS00523">
    <property type="entry name" value="SULFATASE_1"/>
    <property type="match status" value="1"/>
</dbReference>
<evidence type="ECO:0000256" key="1">
    <source>
        <dbReference type="ARBA" id="ARBA00008779"/>
    </source>
</evidence>
<dbReference type="GO" id="GO:0004065">
    <property type="term" value="F:arylsulfatase activity"/>
    <property type="evidence" value="ECO:0007669"/>
    <property type="project" value="TreeGrafter"/>
</dbReference>
<dbReference type="OrthoDB" id="9777306at2"/>
<comment type="similarity">
    <text evidence="1">Belongs to the sulfatase family.</text>
</comment>
<dbReference type="GO" id="GO:0016740">
    <property type="term" value="F:transferase activity"/>
    <property type="evidence" value="ECO:0007669"/>
    <property type="project" value="UniProtKB-KW"/>
</dbReference>
<evidence type="ECO:0000256" key="2">
    <source>
        <dbReference type="ARBA" id="ARBA00022723"/>
    </source>
</evidence>
<dbReference type="InterPro" id="IPR050738">
    <property type="entry name" value="Sulfatase"/>
</dbReference>
<keyword evidence="6" id="KW-0808">Transferase</keyword>
<dbReference type="AlphaFoldDB" id="A0A6I4W4Y9"/>
<dbReference type="PANTHER" id="PTHR42693:SF53">
    <property type="entry name" value="ENDO-4-O-SULFATASE"/>
    <property type="match status" value="1"/>
</dbReference>
<dbReference type="InterPro" id="IPR016024">
    <property type="entry name" value="ARM-type_fold"/>
</dbReference>
<dbReference type="RefSeq" id="WP_161103992.1">
    <property type="nucleotide sequence ID" value="NZ_JBHLYI010000004.1"/>
</dbReference>
<evidence type="ECO:0000313" key="7">
    <source>
        <dbReference type="Proteomes" id="UP000431901"/>
    </source>
</evidence>
<dbReference type="SUPFAM" id="SSF53649">
    <property type="entry name" value="Alkaline phosphatase-like"/>
    <property type="match status" value="1"/>
</dbReference>
<accession>A0A6I4W4Y9</accession>
<evidence type="ECO:0000256" key="4">
    <source>
        <dbReference type="ARBA" id="ARBA00022837"/>
    </source>
</evidence>
<gene>
    <name evidence="6" type="ORF">GQ466_17225</name>
</gene>
<name>A0A6I4W4Y9_9ACTN</name>
<reference evidence="6 7" key="1">
    <citation type="submission" date="2019-12" db="EMBL/GenBank/DDBJ databases">
        <title>Nocardia macrotermitis sp. nov. and Nocardia aurantia sp. nov., isolated from the gut of the fungus growing-termite Macrotermes natalensis.</title>
        <authorList>
            <person name="Christine B."/>
            <person name="Rene B."/>
        </authorList>
    </citation>
    <scope>NUCLEOTIDE SEQUENCE [LARGE SCALE GENOMIC DNA]</scope>
    <source>
        <strain evidence="6 7">DSM 102126</strain>
    </source>
</reference>
<dbReference type="SUPFAM" id="SSF48371">
    <property type="entry name" value="ARM repeat"/>
    <property type="match status" value="1"/>
</dbReference>
<keyword evidence="4" id="KW-0106">Calcium</keyword>
<dbReference type="CDD" id="cd16027">
    <property type="entry name" value="SGSH"/>
    <property type="match status" value="1"/>
</dbReference>
<feature type="domain" description="Sulfatase N-terminal" evidence="5">
    <location>
        <begin position="7"/>
        <end position="276"/>
    </location>
</feature>
<dbReference type="InterPro" id="IPR017850">
    <property type="entry name" value="Alkaline_phosphatase_core_sf"/>
</dbReference>
<dbReference type="Proteomes" id="UP000431901">
    <property type="component" value="Unassembled WGS sequence"/>
</dbReference>
<dbReference type="Gene3D" id="1.25.10.10">
    <property type="entry name" value="Leucine-rich Repeat Variant"/>
    <property type="match status" value="1"/>
</dbReference>
<evidence type="ECO:0000259" key="5">
    <source>
        <dbReference type="Pfam" id="PF00884"/>
    </source>
</evidence>